<sequence length="443" mass="49573">MKGFFSIVCIVLFAVSGQAQDKTWTLAECINYALENNISIKQSELNLEAAEIDKSDAIGNFLPSINTSASLSKNTGSSINPVTNTFENTSFTSATGGINAGLTLFDGLRNFRQLQRSKLNRLASQYSLDKMKDDISLFVANAYLQVLFNKETVNVLRSQNEITIQQLERTQELVDAGSLPAGDLLEIRATNADEKQRLIVAKNNVRIALVSLAQTLLIKDYDNFQIADDDYNIIDDGLLSKPVSVIIAQAEEERNEVKLAEQNKAIAEKDVEIAKGAYLPTLSAFFQYNTRWADNDFFNRDFRTQLYENDGLGYGLQLSLPILNGFATKNSVKRSKINVLRAEYNLEQAKLDLESNVYQAYVDAEGAKEAYEAALVALESQSQANTYAQERFDVGLTNAFDFSQSKIRLQNAEIEAKRTKYDYIFKLKVLELYFGVPASELKF</sequence>
<evidence type="ECO:0000256" key="6">
    <source>
        <dbReference type="ARBA" id="ARBA00023136"/>
    </source>
</evidence>
<evidence type="ECO:0000256" key="3">
    <source>
        <dbReference type="ARBA" id="ARBA00022448"/>
    </source>
</evidence>
<evidence type="ECO:0000256" key="1">
    <source>
        <dbReference type="ARBA" id="ARBA00004442"/>
    </source>
</evidence>
<protein>
    <submittedName>
        <fullName evidence="10">Putative outer membrane transport/efflux protein</fullName>
    </submittedName>
</protein>
<evidence type="ECO:0000256" key="5">
    <source>
        <dbReference type="ARBA" id="ARBA00022692"/>
    </source>
</evidence>
<proteinExistence type="inferred from homology"/>
<evidence type="ECO:0000256" key="2">
    <source>
        <dbReference type="ARBA" id="ARBA00007613"/>
    </source>
</evidence>
<dbReference type="Pfam" id="PF02321">
    <property type="entry name" value="OEP"/>
    <property type="match status" value="2"/>
</dbReference>
<evidence type="ECO:0000313" key="11">
    <source>
        <dbReference type="Proteomes" id="UP000002297"/>
    </source>
</evidence>
<keyword evidence="6" id="KW-0472">Membrane</keyword>
<keyword evidence="11" id="KW-1185">Reference proteome</keyword>
<evidence type="ECO:0000256" key="4">
    <source>
        <dbReference type="ARBA" id="ARBA00022452"/>
    </source>
</evidence>
<evidence type="ECO:0000256" key="7">
    <source>
        <dbReference type="ARBA" id="ARBA00023237"/>
    </source>
</evidence>
<keyword evidence="9" id="KW-0732">Signal</keyword>
<dbReference type="InterPro" id="IPR003423">
    <property type="entry name" value="OMP_efflux"/>
</dbReference>
<keyword evidence="7" id="KW-0998">Cell outer membrane</keyword>
<dbReference type="HOGENOM" id="CLU_012817_11_2_10"/>
<accession>A3U4Z5</accession>
<dbReference type="GeneID" id="89452026"/>
<dbReference type="GO" id="GO:1990281">
    <property type="term" value="C:efflux pump complex"/>
    <property type="evidence" value="ECO:0007669"/>
    <property type="project" value="TreeGrafter"/>
</dbReference>
<dbReference type="eggNOG" id="COG1538">
    <property type="taxonomic scope" value="Bacteria"/>
</dbReference>
<comment type="similarity">
    <text evidence="2">Belongs to the outer membrane factor (OMF) (TC 1.B.17) family.</text>
</comment>
<dbReference type="EMBL" id="CP002046">
    <property type="protein sequence ID" value="EAP87312.1"/>
    <property type="molecule type" value="Genomic_DNA"/>
</dbReference>
<comment type="subcellular location">
    <subcellularLocation>
        <location evidence="1">Cell outer membrane</location>
    </subcellularLocation>
</comment>
<dbReference type="PANTHER" id="PTHR30026:SF20">
    <property type="entry name" value="OUTER MEMBRANE PROTEIN TOLC"/>
    <property type="match status" value="1"/>
</dbReference>
<keyword evidence="8" id="KW-0175">Coiled coil</keyword>
<evidence type="ECO:0000313" key="10">
    <source>
        <dbReference type="EMBL" id="EAP87312.1"/>
    </source>
</evidence>
<dbReference type="GO" id="GO:0015288">
    <property type="term" value="F:porin activity"/>
    <property type="evidence" value="ECO:0007669"/>
    <property type="project" value="TreeGrafter"/>
</dbReference>
<dbReference type="PANTHER" id="PTHR30026">
    <property type="entry name" value="OUTER MEMBRANE PROTEIN TOLC"/>
    <property type="match status" value="1"/>
</dbReference>
<feature type="coiled-coil region" evidence="8">
    <location>
        <begin position="243"/>
        <end position="270"/>
    </location>
</feature>
<name>A3U4Z5_CROAH</name>
<keyword evidence="3" id="KW-0813">Transport</keyword>
<evidence type="ECO:0000256" key="9">
    <source>
        <dbReference type="SAM" id="SignalP"/>
    </source>
</evidence>
<dbReference type="KEGG" id="cat:CA2559_01115"/>
<feature type="signal peptide" evidence="9">
    <location>
        <begin position="1"/>
        <end position="21"/>
    </location>
</feature>
<dbReference type="GO" id="GO:0015562">
    <property type="term" value="F:efflux transmembrane transporter activity"/>
    <property type="evidence" value="ECO:0007669"/>
    <property type="project" value="InterPro"/>
</dbReference>
<dbReference type="Gene3D" id="1.20.1600.10">
    <property type="entry name" value="Outer membrane efflux proteins (OEP)"/>
    <property type="match status" value="1"/>
</dbReference>
<dbReference type="OrthoDB" id="9811587at2"/>
<dbReference type="SUPFAM" id="SSF56954">
    <property type="entry name" value="Outer membrane efflux proteins (OEP)"/>
    <property type="match status" value="1"/>
</dbReference>
<dbReference type="InterPro" id="IPR051906">
    <property type="entry name" value="TolC-like"/>
</dbReference>
<gene>
    <name evidence="10" type="ordered locus">CA2559_01115</name>
</gene>
<feature type="chain" id="PRO_5002658975" evidence="9">
    <location>
        <begin position="22"/>
        <end position="443"/>
    </location>
</feature>
<reference evidence="10 11" key="1">
    <citation type="journal article" date="2010" name="J. Bacteriol.">
        <title>The complete genome sequence of Croceibacter atlanticus HTCC2559T.</title>
        <authorList>
            <person name="Oh H.M."/>
            <person name="Kang I."/>
            <person name="Ferriera S."/>
            <person name="Giovannoni S.J."/>
            <person name="Cho J.C."/>
        </authorList>
    </citation>
    <scope>NUCLEOTIDE SEQUENCE [LARGE SCALE GENOMIC DNA]</scope>
    <source>
        <strain evidence="11">ATCC BAA-628 / HTCC2559 / KCTC 12090</strain>
    </source>
</reference>
<dbReference type="AlphaFoldDB" id="A3U4Z5"/>
<keyword evidence="5" id="KW-0812">Transmembrane</keyword>
<dbReference type="Proteomes" id="UP000002297">
    <property type="component" value="Chromosome"/>
</dbReference>
<organism evidence="10 11">
    <name type="scientific">Croceibacter atlanticus (strain ATCC BAA-628 / JCM 21780 / CIP 108009 / IAM 15332 / KCTC 12090 / HTCC2559)</name>
    <dbReference type="NCBI Taxonomy" id="216432"/>
    <lineage>
        <taxon>Bacteria</taxon>
        <taxon>Pseudomonadati</taxon>
        <taxon>Bacteroidota</taxon>
        <taxon>Flavobacteriia</taxon>
        <taxon>Flavobacteriales</taxon>
        <taxon>Flavobacteriaceae</taxon>
        <taxon>Croceibacter</taxon>
    </lineage>
</organism>
<evidence type="ECO:0000256" key="8">
    <source>
        <dbReference type="SAM" id="Coils"/>
    </source>
</evidence>
<dbReference type="GO" id="GO:0009279">
    <property type="term" value="C:cell outer membrane"/>
    <property type="evidence" value="ECO:0007669"/>
    <property type="project" value="UniProtKB-SubCell"/>
</dbReference>
<keyword evidence="4" id="KW-1134">Transmembrane beta strand</keyword>
<dbReference type="STRING" id="216432.CA2559_01115"/>
<dbReference type="RefSeq" id="WP_013185990.1">
    <property type="nucleotide sequence ID" value="NC_014230.1"/>
</dbReference>